<dbReference type="InterPro" id="IPR045269">
    <property type="entry name" value="Atg1-like"/>
</dbReference>
<dbReference type="SUPFAM" id="SSF56112">
    <property type="entry name" value="Protein kinase-like (PK-like)"/>
    <property type="match status" value="1"/>
</dbReference>
<dbReference type="eggNOG" id="COG0515">
    <property type="taxonomic scope" value="Bacteria"/>
</dbReference>
<evidence type="ECO:0000313" key="8">
    <source>
        <dbReference type="Proteomes" id="UP000002382"/>
    </source>
</evidence>
<dbReference type="STRING" id="521045.Kole_1440"/>
<dbReference type="KEGG" id="kol:Kole_1440"/>
<dbReference type="PANTHER" id="PTHR24348:SF22">
    <property type="entry name" value="NON-SPECIFIC SERINE_THREONINE PROTEIN KINASE"/>
    <property type="match status" value="1"/>
</dbReference>
<feature type="domain" description="Protein kinase" evidence="6">
    <location>
        <begin position="14"/>
        <end position="279"/>
    </location>
</feature>
<dbReference type="PROSITE" id="PS00108">
    <property type="entry name" value="PROTEIN_KINASE_ST"/>
    <property type="match status" value="1"/>
</dbReference>
<evidence type="ECO:0000313" key="7">
    <source>
        <dbReference type="EMBL" id="ACR80132.1"/>
    </source>
</evidence>
<evidence type="ECO:0000256" key="1">
    <source>
        <dbReference type="ARBA" id="ARBA00022679"/>
    </source>
</evidence>
<dbReference type="InterPro" id="IPR011009">
    <property type="entry name" value="Kinase-like_dom_sf"/>
</dbReference>
<evidence type="ECO:0000256" key="4">
    <source>
        <dbReference type="ARBA" id="ARBA00022840"/>
    </source>
</evidence>
<reference evidence="7 8" key="1">
    <citation type="submission" date="2009-06" db="EMBL/GenBank/DDBJ databases">
        <title>Complete sequence of Thermotogales bacterium TBF 19.5.1.</title>
        <authorList>
            <consortium name="US DOE Joint Genome Institute"/>
            <person name="Lucas S."/>
            <person name="Copeland A."/>
            <person name="Lapidus A."/>
            <person name="Glavina del Rio T."/>
            <person name="Tice H."/>
            <person name="Bruce D."/>
            <person name="Goodwin L."/>
            <person name="Pitluck S."/>
            <person name="Chertkov O."/>
            <person name="Brettin T."/>
            <person name="Detter J.C."/>
            <person name="Han C."/>
            <person name="Schmutz J."/>
            <person name="Larimer F."/>
            <person name="Land M."/>
            <person name="Hauser L."/>
            <person name="Kyrpides N."/>
            <person name="Ovchinnikova G."/>
            <person name="Noll K."/>
        </authorList>
    </citation>
    <scope>NUCLEOTIDE SEQUENCE [LARGE SCALE GENOMIC DNA]</scope>
    <source>
        <strain evidence="8">ATCC BAA-1733 / DSM 21960 / TBF 19.5.1</strain>
    </source>
</reference>
<dbReference type="InterPro" id="IPR008271">
    <property type="entry name" value="Ser/Thr_kinase_AS"/>
</dbReference>
<keyword evidence="3 7" id="KW-0418">Kinase</keyword>
<sequence length="280" mass="31701">MEYLPYGTLLKKRYRIVFFLGRGGFGITYLCVDNAKSKNTAVKEFFPKGARREGLNVLPPEGIEPEQYYEKVKRFLVEAEILEKVNDHRVVRLLDSFEENNTAYYVMEYVEGPTLQQFIRDRGPLGTKEALDLIREIALGLKAIHEYGFVHGDLKPSNILLKSGMFVRIADFGASGIKDSFFRLGEHNVVSLNYSAPELFTSQAVPNVQTDIYSLGGVLYFLVTGESPVPATQRAKGKELMIPDVGRKIKKLILKAMALSPEKRFYSVDSFLKALDSFFF</sequence>
<dbReference type="OrthoDB" id="9788659at2"/>
<dbReference type="Proteomes" id="UP000002382">
    <property type="component" value="Chromosome"/>
</dbReference>
<evidence type="ECO:0000259" key="6">
    <source>
        <dbReference type="PROSITE" id="PS50011"/>
    </source>
</evidence>
<dbReference type="AlphaFoldDB" id="C5CE30"/>
<dbReference type="GO" id="GO:0004674">
    <property type="term" value="F:protein serine/threonine kinase activity"/>
    <property type="evidence" value="ECO:0007669"/>
    <property type="project" value="UniProtKB-KW"/>
</dbReference>
<accession>C5CE30</accession>
<dbReference type="GO" id="GO:0005829">
    <property type="term" value="C:cytosol"/>
    <property type="evidence" value="ECO:0007669"/>
    <property type="project" value="TreeGrafter"/>
</dbReference>
<keyword evidence="7" id="KW-0723">Serine/threonine-protein kinase</keyword>
<reference evidence="7 8" key="2">
    <citation type="journal article" date="2011" name="J. Bacteriol.">
        <title>Genome Sequence of Kosmotoga olearia Strain TBF 19.5.1, a Thermophilic Bacterium with a Wide Growth Temperature Range, Isolated from the Troll B Oil Platform in the North Sea.</title>
        <authorList>
            <person name="Swithers K.S."/>
            <person name="Dipippo J.L."/>
            <person name="Bruce D.C."/>
            <person name="Detter C."/>
            <person name="Tapia R."/>
            <person name="Han S."/>
            <person name="Goodwin L.A."/>
            <person name="Han J."/>
            <person name="Woyke T."/>
            <person name="Pitluck S."/>
            <person name="Pennacchio L."/>
            <person name="Nolan M."/>
            <person name="Mikhailova N."/>
            <person name="Land M.L."/>
            <person name="Nesbo C.L."/>
            <person name="Gogarten J.P."/>
            <person name="Noll K.M."/>
        </authorList>
    </citation>
    <scope>NUCLEOTIDE SEQUENCE [LARGE SCALE GENOMIC DNA]</scope>
    <source>
        <strain evidence="8">ATCC BAA-1733 / DSM 21960 / TBF 19.5.1</strain>
    </source>
</reference>
<dbReference type="PROSITE" id="PS00107">
    <property type="entry name" value="PROTEIN_KINASE_ATP"/>
    <property type="match status" value="1"/>
</dbReference>
<dbReference type="CDD" id="cd14014">
    <property type="entry name" value="STKc_PknB_like"/>
    <property type="match status" value="1"/>
</dbReference>
<dbReference type="HOGENOM" id="CLU_000288_63_44_0"/>
<evidence type="ECO:0000256" key="3">
    <source>
        <dbReference type="ARBA" id="ARBA00022777"/>
    </source>
</evidence>
<dbReference type="InterPro" id="IPR017441">
    <property type="entry name" value="Protein_kinase_ATP_BS"/>
</dbReference>
<organism evidence="7 8">
    <name type="scientific">Kosmotoga olearia (strain ATCC BAA-1733 / DSM 21960 / TBF 19.5.1)</name>
    <dbReference type="NCBI Taxonomy" id="521045"/>
    <lineage>
        <taxon>Bacteria</taxon>
        <taxon>Thermotogati</taxon>
        <taxon>Thermotogota</taxon>
        <taxon>Thermotogae</taxon>
        <taxon>Kosmotogales</taxon>
        <taxon>Kosmotogaceae</taxon>
        <taxon>Kosmotoga</taxon>
    </lineage>
</organism>
<dbReference type="InterPro" id="IPR000719">
    <property type="entry name" value="Prot_kinase_dom"/>
</dbReference>
<dbReference type="Gene3D" id="1.10.510.10">
    <property type="entry name" value="Transferase(Phosphotransferase) domain 1"/>
    <property type="match status" value="1"/>
</dbReference>
<dbReference type="GO" id="GO:0005524">
    <property type="term" value="F:ATP binding"/>
    <property type="evidence" value="ECO:0007669"/>
    <property type="project" value="UniProtKB-UniRule"/>
</dbReference>
<keyword evidence="1" id="KW-0808">Transferase</keyword>
<dbReference type="GO" id="GO:0034045">
    <property type="term" value="C:phagophore assembly site membrane"/>
    <property type="evidence" value="ECO:0007669"/>
    <property type="project" value="TreeGrafter"/>
</dbReference>
<keyword evidence="8" id="KW-1185">Reference proteome</keyword>
<dbReference type="PROSITE" id="PS50011">
    <property type="entry name" value="PROTEIN_KINASE_DOM"/>
    <property type="match status" value="1"/>
</dbReference>
<dbReference type="GO" id="GO:0005776">
    <property type="term" value="C:autophagosome"/>
    <property type="evidence" value="ECO:0007669"/>
    <property type="project" value="TreeGrafter"/>
</dbReference>
<protein>
    <submittedName>
        <fullName evidence="7">Serine/threonine protein kinase</fullName>
    </submittedName>
</protein>
<keyword evidence="2 5" id="KW-0547">Nucleotide-binding</keyword>
<dbReference type="GO" id="GO:0042594">
    <property type="term" value="P:response to starvation"/>
    <property type="evidence" value="ECO:0007669"/>
    <property type="project" value="TreeGrafter"/>
</dbReference>
<dbReference type="SMART" id="SM00220">
    <property type="entry name" value="S_TKc"/>
    <property type="match status" value="1"/>
</dbReference>
<evidence type="ECO:0000256" key="5">
    <source>
        <dbReference type="PROSITE-ProRule" id="PRU10141"/>
    </source>
</evidence>
<proteinExistence type="predicted"/>
<keyword evidence="4 5" id="KW-0067">ATP-binding</keyword>
<gene>
    <name evidence="7" type="ordered locus">Kole_1440</name>
</gene>
<feature type="binding site" evidence="5">
    <location>
        <position position="43"/>
    </location>
    <ligand>
        <name>ATP</name>
        <dbReference type="ChEBI" id="CHEBI:30616"/>
    </ligand>
</feature>
<dbReference type="Pfam" id="PF00069">
    <property type="entry name" value="Pkinase"/>
    <property type="match status" value="1"/>
</dbReference>
<evidence type="ECO:0000256" key="2">
    <source>
        <dbReference type="ARBA" id="ARBA00022741"/>
    </source>
</evidence>
<name>C5CE30_KOSOT</name>
<dbReference type="EMBL" id="CP001634">
    <property type="protein sequence ID" value="ACR80132.1"/>
    <property type="molecule type" value="Genomic_DNA"/>
</dbReference>
<dbReference type="PANTHER" id="PTHR24348">
    <property type="entry name" value="SERINE/THREONINE-PROTEIN KINASE UNC-51-RELATED"/>
    <property type="match status" value="1"/>
</dbReference>